<evidence type="ECO:0000256" key="2">
    <source>
        <dbReference type="PIRSR" id="PIRSR014972-2"/>
    </source>
</evidence>
<dbReference type="Pfam" id="PF22636">
    <property type="entry name" value="FlK"/>
    <property type="match status" value="1"/>
</dbReference>
<reference evidence="5" key="1">
    <citation type="submission" date="2016-11" db="EMBL/GenBank/DDBJ databases">
        <authorList>
            <person name="Varghese N."/>
            <person name="Submissions S."/>
        </authorList>
    </citation>
    <scope>NUCLEOTIDE SEQUENCE [LARGE SCALE GENOMIC DNA]</scope>
    <source>
        <strain evidence="5">DSM 10124</strain>
    </source>
</reference>
<dbReference type="InterPro" id="IPR025540">
    <property type="entry name" value="FlK"/>
</dbReference>
<dbReference type="PIRSF" id="PIRSF014972">
    <property type="entry name" value="FlK"/>
    <property type="match status" value="1"/>
</dbReference>
<name>A0A1M4YPD4_9CLOT</name>
<evidence type="ECO:0000259" key="3">
    <source>
        <dbReference type="Pfam" id="PF22636"/>
    </source>
</evidence>
<proteinExistence type="predicted"/>
<feature type="binding site" evidence="2">
    <location>
        <position position="62"/>
    </location>
    <ligand>
        <name>substrate</name>
    </ligand>
</feature>
<sequence>MKEIKVGKKHIVERISESKDSAINYASGGVDVYSTPAMVGLMECAAKECLDEFLEEGYSTVGISLNIKHLAATPIGMKVRAEAEIVAVEGKKIVFKVEAFDEVEKIGEGTHERFIVDMNKFLNKVNSKLKKEE</sequence>
<feature type="binding site" evidence="2">
    <location>
        <position position="113"/>
    </location>
    <ligand>
        <name>substrate</name>
    </ligand>
</feature>
<dbReference type="RefSeq" id="WP_073249030.1">
    <property type="nucleotide sequence ID" value="NZ_FQVG01000032.1"/>
</dbReference>
<dbReference type="Proteomes" id="UP000184423">
    <property type="component" value="Unassembled WGS sequence"/>
</dbReference>
<feature type="active site" evidence="1">
    <location>
        <position position="69"/>
    </location>
</feature>
<keyword evidence="5" id="KW-1185">Reference proteome</keyword>
<dbReference type="AlphaFoldDB" id="A0A1M4YPD4"/>
<dbReference type="SUPFAM" id="SSF54637">
    <property type="entry name" value="Thioesterase/thiol ester dehydrase-isomerase"/>
    <property type="match status" value="1"/>
</dbReference>
<feature type="active site" evidence="1">
    <location>
        <position position="43"/>
    </location>
</feature>
<dbReference type="InterPro" id="IPR029069">
    <property type="entry name" value="HotDog_dom_sf"/>
</dbReference>
<dbReference type="EMBL" id="FQVG01000032">
    <property type="protein sequence ID" value="SHF07256.1"/>
    <property type="molecule type" value="Genomic_DNA"/>
</dbReference>
<evidence type="ECO:0000313" key="5">
    <source>
        <dbReference type="Proteomes" id="UP000184423"/>
    </source>
</evidence>
<gene>
    <name evidence="4" type="ORF">SAMN02746091_01712</name>
</gene>
<evidence type="ECO:0000313" key="4">
    <source>
        <dbReference type="EMBL" id="SHF07256.1"/>
    </source>
</evidence>
<feature type="active site" evidence="1">
    <location>
        <position position="35"/>
    </location>
</feature>
<dbReference type="PANTHER" id="PTHR36934">
    <property type="entry name" value="BLR0278 PROTEIN"/>
    <property type="match status" value="1"/>
</dbReference>
<dbReference type="InterPro" id="IPR054485">
    <property type="entry name" value="FlK-like_dom"/>
</dbReference>
<feature type="domain" description="Fluoroacetyl-CoA-specific thioesterase-like" evidence="3">
    <location>
        <begin position="19"/>
        <end position="118"/>
    </location>
</feature>
<accession>A0A1M4YPD4</accession>
<organism evidence="4 5">
    <name type="scientific">Caloramator proteoclasticus DSM 10124</name>
    <dbReference type="NCBI Taxonomy" id="1121262"/>
    <lineage>
        <taxon>Bacteria</taxon>
        <taxon>Bacillati</taxon>
        <taxon>Bacillota</taxon>
        <taxon>Clostridia</taxon>
        <taxon>Eubacteriales</taxon>
        <taxon>Clostridiaceae</taxon>
        <taxon>Caloramator</taxon>
    </lineage>
</organism>
<feature type="binding site" evidence="2">
    <location>
        <position position="62"/>
    </location>
    <ligand>
        <name>CoA</name>
        <dbReference type="ChEBI" id="CHEBI:57287"/>
    </ligand>
</feature>
<dbReference type="Gene3D" id="3.10.129.10">
    <property type="entry name" value="Hotdog Thioesterase"/>
    <property type="match status" value="1"/>
</dbReference>
<dbReference type="PANTHER" id="PTHR36934:SF1">
    <property type="entry name" value="THIOESTERASE DOMAIN-CONTAINING PROTEIN"/>
    <property type="match status" value="1"/>
</dbReference>
<evidence type="ECO:0000256" key="1">
    <source>
        <dbReference type="PIRSR" id="PIRSR014972-1"/>
    </source>
</evidence>
<protein>
    <submittedName>
        <fullName evidence="4">Thioesterase superfamily</fullName>
    </submittedName>
</protein>